<name>A0AA40K4R8_9PEZI</name>
<evidence type="ECO:0000256" key="2">
    <source>
        <dbReference type="SAM" id="Phobius"/>
    </source>
</evidence>
<comment type="caution">
    <text evidence="3">The sequence shown here is derived from an EMBL/GenBank/DDBJ whole genome shotgun (WGS) entry which is preliminary data.</text>
</comment>
<keyword evidence="2" id="KW-1133">Transmembrane helix</keyword>
<dbReference type="PANTHER" id="PTHR40018:SF1">
    <property type="entry name" value="[PSI+] INDUCTION PROTEIN 2"/>
    <property type="match status" value="1"/>
</dbReference>
<keyword evidence="4" id="KW-1185">Reference proteome</keyword>
<keyword evidence="2" id="KW-0812">Transmembrane</keyword>
<dbReference type="AlphaFoldDB" id="A0AA40K4R8"/>
<dbReference type="InterPro" id="IPR037504">
    <property type="entry name" value="PSI_induc_2"/>
</dbReference>
<feature type="region of interest" description="Disordered" evidence="1">
    <location>
        <begin position="318"/>
        <end position="512"/>
    </location>
</feature>
<accession>A0AA40K4R8</accession>
<organism evidence="3 4">
    <name type="scientific">Schizothecium vesticola</name>
    <dbReference type="NCBI Taxonomy" id="314040"/>
    <lineage>
        <taxon>Eukaryota</taxon>
        <taxon>Fungi</taxon>
        <taxon>Dikarya</taxon>
        <taxon>Ascomycota</taxon>
        <taxon>Pezizomycotina</taxon>
        <taxon>Sordariomycetes</taxon>
        <taxon>Sordariomycetidae</taxon>
        <taxon>Sordariales</taxon>
        <taxon>Schizotheciaceae</taxon>
        <taxon>Schizothecium</taxon>
    </lineage>
</organism>
<sequence length="512" mass="53361">MAAVEVAMRRSLREGFVDLLVASLRPALARRDLEGQVADVKSAFSSWDNCMQATYCKWPVIAVIIVGGLIALSVAWCIIRCACCGLSCCCSCFSCLKCCGNCCGCCDPPRGKRHKYLDEPYIPPNQGYKVQPPMNPHFPPVVPMMTPASTGVTSGVTPAYATSTSAYATTPQYAEFDVSKPRPGGEDALPAMPVWDEAGKKKVLVEEEEVEMDQLKKPEGSGQNGALAPGIVGAGALPNAVSPVGSPGLNRSPYGPPAGNPNSSGYFPASGIENDPYAQNGQAYSQGASGYGQAMNQPAGQGYGIAGAGMAGAAMAGAGQRSPYTDAGYGQQQQQSGGRGYGTPQQDSYSNYSTGQQQGYGMPARRSPPNELAGDNGYAGAYGQEPVRRSPVPQYGQGGARQSPAPQASYGQGGGGYSNNSGYDSRGQYSTDSQRPLQQPAGGSYRQAPAAAAPGGDAGFDFGTSAYSRPQQGYRQPSPVGQQYSGQGQQQQNTVGYQGYKPYSGGQQQGGW</sequence>
<reference evidence="3" key="1">
    <citation type="submission" date="2023-06" db="EMBL/GenBank/DDBJ databases">
        <title>Genome-scale phylogeny and comparative genomics of the fungal order Sordariales.</title>
        <authorList>
            <consortium name="Lawrence Berkeley National Laboratory"/>
            <person name="Hensen N."/>
            <person name="Bonometti L."/>
            <person name="Westerberg I."/>
            <person name="Brannstrom I.O."/>
            <person name="Guillou S."/>
            <person name="Cros-Aarteil S."/>
            <person name="Calhoun S."/>
            <person name="Haridas S."/>
            <person name="Kuo A."/>
            <person name="Mondo S."/>
            <person name="Pangilinan J."/>
            <person name="Riley R."/>
            <person name="LaButti K."/>
            <person name="Andreopoulos B."/>
            <person name="Lipzen A."/>
            <person name="Chen C."/>
            <person name="Yanf M."/>
            <person name="Daum C."/>
            <person name="Ng V."/>
            <person name="Clum A."/>
            <person name="Steindorff A."/>
            <person name="Ohm R."/>
            <person name="Martin F."/>
            <person name="Silar P."/>
            <person name="Natvig D."/>
            <person name="Lalanne C."/>
            <person name="Gautier V."/>
            <person name="Ament-velasquez S.L."/>
            <person name="Kruys A."/>
            <person name="Hutchinson M.I."/>
            <person name="Powell A.J."/>
            <person name="Barry K."/>
            <person name="Miller A.N."/>
            <person name="Grigoriev I.V."/>
            <person name="Debuchy R."/>
            <person name="Gladieux P."/>
            <person name="Thoren M.H."/>
            <person name="Johannesson H."/>
        </authorList>
    </citation>
    <scope>NUCLEOTIDE SEQUENCE</scope>
    <source>
        <strain evidence="3">SMH3187-1</strain>
    </source>
</reference>
<dbReference type="GO" id="GO:0005935">
    <property type="term" value="C:cellular bud neck"/>
    <property type="evidence" value="ECO:0007669"/>
    <property type="project" value="TreeGrafter"/>
</dbReference>
<feature type="compositionally biased region" description="Polar residues" evidence="1">
    <location>
        <begin position="343"/>
        <end position="359"/>
    </location>
</feature>
<dbReference type="Proteomes" id="UP001172155">
    <property type="component" value="Unassembled WGS sequence"/>
</dbReference>
<keyword evidence="2" id="KW-0472">Membrane</keyword>
<proteinExistence type="predicted"/>
<feature type="region of interest" description="Disordered" evidence="1">
    <location>
        <begin position="243"/>
        <end position="283"/>
    </location>
</feature>
<dbReference type="EMBL" id="JAUKUD010000004">
    <property type="protein sequence ID" value="KAK0745873.1"/>
    <property type="molecule type" value="Genomic_DNA"/>
</dbReference>
<feature type="transmembrane region" description="Helical" evidence="2">
    <location>
        <begin position="58"/>
        <end position="79"/>
    </location>
</feature>
<gene>
    <name evidence="3" type="ORF">B0T18DRAFT_390417</name>
</gene>
<dbReference type="PANTHER" id="PTHR40018">
    <property type="entry name" value="[PSI+] INDUCTION PROTEIN 2"/>
    <property type="match status" value="1"/>
</dbReference>
<feature type="compositionally biased region" description="Low complexity" evidence="1">
    <location>
        <begin position="476"/>
        <end position="499"/>
    </location>
</feature>
<evidence type="ECO:0000313" key="3">
    <source>
        <dbReference type="EMBL" id="KAK0745873.1"/>
    </source>
</evidence>
<evidence type="ECO:0000313" key="4">
    <source>
        <dbReference type="Proteomes" id="UP001172155"/>
    </source>
</evidence>
<evidence type="ECO:0008006" key="5">
    <source>
        <dbReference type="Google" id="ProtNLM"/>
    </source>
</evidence>
<evidence type="ECO:0000256" key="1">
    <source>
        <dbReference type="SAM" id="MobiDB-lite"/>
    </source>
</evidence>
<protein>
    <recommendedName>
        <fullName evidence="5">Fibroin-3 related protein</fullName>
    </recommendedName>
</protein>
<feature type="compositionally biased region" description="Polar residues" evidence="1">
    <location>
        <begin position="427"/>
        <end position="437"/>
    </location>
</feature>
<feature type="compositionally biased region" description="Polar residues" evidence="1">
    <location>
        <begin position="465"/>
        <end position="475"/>
    </location>
</feature>
<dbReference type="GO" id="GO:0005886">
    <property type="term" value="C:plasma membrane"/>
    <property type="evidence" value="ECO:0007669"/>
    <property type="project" value="TreeGrafter"/>
</dbReference>
<feature type="compositionally biased region" description="Low complexity" evidence="1">
    <location>
        <begin position="448"/>
        <end position="463"/>
    </location>
</feature>